<name>A0A835AND4_9POAL</name>
<keyword evidence="3" id="KW-1185">Reference proteome</keyword>
<dbReference type="EMBL" id="JACEFO010002299">
    <property type="protein sequence ID" value="KAF8667670.1"/>
    <property type="molecule type" value="Genomic_DNA"/>
</dbReference>
<dbReference type="PANTHER" id="PTHR33115:SF22">
    <property type="entry name" value="OS12G0449900 PROTEIN"/>
    <property type="match status" value="1"/>
</dbReference>
<organism evidence="2 3">
    <name type="scientific">Digitaria exilis</name>
    <dbReference type="NCBI Taxonomy" id="1010633"/>
    <lineage>
        <taxon>Eukaryota</taxon>
        <taxon>Viridiplantae</taxon>
        <taxon>Streptophyta</taxon>
        <taxon>Embryophyta</taxon>
        <taxon>Tracheophyta</taxon>
        <taxon>Spermatophyta</taxon>
        <taxon>Magnoliopsida</taxon>
        <taxon>Liliopsida</taxon>
        <taxon>Poales</taxon>
        <taxon>Poaceae</taxon>
        <taxon>PACMAD clade</taxon>
        <taxon>Panicoideae</taxon>
        <taxon>Panicodae</taxon>
        <taxon>Paniceae</taxon>
        <taxon>Anthephorinae</taxon>
        <taxon>Digitaria</taxon>
    </lineage>
</organism>
<keyword evidence="1" id="KW-0472">Membrane</keyword>
<gene>
    <name evidence="2" type="ORF">HU200_052877</name>
</gene>
<dbReference type="PANTHER" id="PTHR33115">
    <property type="entry name" value="ARM REPEAT SUPERFAMILY PROTEIN"/>
    <property type="match status" value="1"/>
</dbReference>
<feature type="transmembrane region" description="Helical" evidence="1">
    <location>
        <begin position="12"/>
        <end position="31"/>
    </location>
</feature>
<keyword evidence="1" id="KW-1133">Transmembrane helix</keyword>
<keyword evidence="1" id="KW-0812">Transmembrane</keyword>
<evidence type="ECO:0000313" key="3">
    <source>
        <dbReference type="Proteomes" id="UP000636709"/>
    </source>
</evidence>
<evidence type="ECO:0000256" key="1">
    <source>
        <dbReference type="SAM" id="Phobius"/>
    </source>
</evidence>
<dbReference type="AlphaFoldDB" id="A0A835AND4"/>
<evidence type="ECO:0000313" key="2">
    <source>
        <dbReference type="EMBL" id="KAF8667670.1"/>
    </source>
</evidence>
<comment type="caution">
    <text evidence="2">The sequence shown here is derived from an EMBL/GenBank/DDBJ whole genome shotgun (WGS) entry which is preliminary data.</text>
</comment>
<dbReference type="Proteomes" id="UP000636709">
    <property type="component" value="Unassembled WGS sequence"/>
</dbReference>
<proteinExistence type="predicted"/>
<accession>A0A835AND4</accession>
<reference evidence="2" key="1">
    <citation type="submission" date="2020-07" db="EMBL/GenBank/DDBJ databases">
        <title>Genome sequence and genetic diversity analysis of an under-domesticated orphan crop, white fonio (Digitaria exilis).</title>
        <authorList>
            <person name="Bennetzen J.L."/>
            <person name="Chen S."/>
            <person name="Ma X."/>
            <person name="Wang X."/>
            <person name="Yssel A.E.J."/>
            <person name="Chaluvadi S.R."/>
            <person name="Johnson M."/>
            <person name="Gangashetty P."/>
            <person name="Hamidou F."/>
            <person name="Sanogo M.D."/>
            <person name="Zwaenepoel A."/>
            <person name="Wallace J."/>
            <person name="Van De Peer Y."/>
            <person name="Van Deynze A."/>
        </authorList>
    </citation>
    <scope>NUCLEOTIDE SEQUENCE</scope>
    <source>
        <tissue evidence="2">Leaves</tissue>
    </source>
</reference>
<protein>
    <submittedName>
        <fullName evidence="2">Uncharacterized protein</fullName>
    </submittedName>
</protein>
<sequence>MGYLLMGVRGLGVLIVTWTTVVLLGGFVSVLGNKDFWCLTVITLVQTAG</sequence>